<keyword evidence="1" id="KW-0812">Transmembrane</keyword>
<keyword evidence="1" id="KW-0472">Membrane</keyword>
<dbReference type="AlphaFoldDB" id="V5YNQ4"/>
<feature type="transmembrane region" description="Helical" evidence="1">
    <location>
        <begin position="32"/>
        <end position="53"/>
    </location>
</feature>
<organism evidence="2">
    <name type="scientific">Burkholderia sp. M701</name>
    <dbReference type="NCBI Taxonomy" id="326454"/>
    <lineage>
        <taxon>Bacteria</taxon>
        <taxon>Pseudomonadati</taxon>
        <taxon>Pseudomonadota</taxon>
        <taxon>Betaproteobacteria</taxon>
        <taxon>Burkholderiales</taxon>
        <taxon>Burkholderiaceae</taxon>
        <taxon>Burkholderia</taxon>
    </lineage>
</organism>
<keyword evidence="1" id="KW-1133">Transmembrane helix</keyword>
<feature type="transmembrane region" description="Helical" evidence="1">
    <location>
        <begin position="236"/>
        <end position="255"/>
    </location>
</feature>
<dbReference type="RefSeq" id="WP_023842437.1">
    <property type="nucleotide sequence ID" value="NC_022995.1"/>
</dbReference>
<evidence type="ECO:0000313" key="2">
    <source>
        <dbReference type="EMBL" id="BAO18894.1"/>
    </source>
</evidence>
<feature type="transmembrane region" description="Helical" evidence="1">
    <location>
        <begin position="275"/>
        <end position="294"/>
    </location>
</feature>
<accession>V5YNQ4</accession>
<dbReference type="EMBL" id="AB853026">
    <property type="protein sequence ID" value="BAO18894.1"/>
    <property type="molecule type" value="Genomic_DNA"/>
</dbReference>
<evidence type="ECO:0000256" key="1">
    <source>
        <dbReference type="SAM" id="Phobius"/>
    </source>
</evidence>
<reference evidence="2" key="2">
    <citation type="submission" date="2024-06" db="EMBL/GenBank/DDBJ databases">
        <authorList>
            <person name="Sakai Y."/>
            <person name="Fujii T."/>
        </authorList>
    </citation>
    <scope>NUCLEOTIDE SEQUENCE</scope>
    <source>
        <strain evidence="2">M701</strain>
        <plasmid evidence="2">pM7012</plasmid>
    </source>
</reference>
<sequence>MTDPTTAISPDNVVAGGPEPVRAMSYTWRERAFMFLVVGLLAVVGFVACTFETPGEVFFHIFSAVTEPGGGASTTMFDTNTWLSAKWDRSLLDSYRTGKAVVTVDIVSSLPDHALDDANLSARQTYLDLFKAGKLRKVTERATLSFERNGFGWNVIGATPDQFDAKARIAAYLSHATQGPLTFVEDAGVYRDDKPYSAIRLTLNSFIVGAAGTMLSLGSLGVGLAFAIVKGRVSPVLAGVGCAFVITFGPDWLISVLTHSPAPLGGSQPWGLLSWLHPVAGSCLDSSFFLVWCFV</sequence>
<protein>
    <submittedName>
        <fullName evidence="2">Uncharacterized protein</fullName>
    </submittedName>
</protein>
<name>V5YNQ4_9BURK</name>
<feature type="transmembrane region" description="Helical" evidence="1">
    <location>
        <begin position="206"/>
        <end position="229"/>
    </location>
</feature>
<reference evidence="2" key="1">
    <citation type="journal article" date="2014" name="Microbiology">
        <title>A 2,4-dichlorophenoxyacetic acid degradation plasmid pM7012 discloses distribution of an unclassified megaplasmid group across bacterial species.</title>
        <authorList>
            <person name="Sakai Y."/>
            <person name="Ogawa N."/>
            <person name="Shimomura Y."/>
            <person name="Fujii T."/>
        </authorList>
    </citation>
    <scope>NUCLEOTIDE SEQUENCE</scope>
    <source>
        <strain evidence="2">M701</strain>
    </source>
</reference>
<proteinExistence type="predicted"/>
<keyword evidence="2" id="KW-0614">Plasmid</keyword>
<geneLocation type="plasmid" evidence="2">
    <name>pM7012</name>
</geneLocation>